<dbReference type="Proteomes" id="UP000031563">
    <property type="component" value="Unassembled WGS sequence"/>
</dbReference>
<protein>
    <submittedName>
        <fullName evidence="4">Germination (Cortex hydrolysis) and sporulation protein GerM</fullName>
    </submittedName>
</protein>
<keyword evidence="5" id="KW-1185">Reference proteome</keyword>
<dbReference type="STRING" id="1221996.QY95_01623"/>
<evidence type="ECO:0000259" key="3">
    <source>
        <dbReference type="SMART" id="SM00909"/>
    </source>
</evidence>
<name>A0A0F5ID40_BACTR</name>
<keyword evidence="2" id="KW-0732">Signal</keyword>
<feature type="region of interest" description="Disordered" evidence="1">
    <location>
        <begin position="319"/>
        <end position="348"/>
    </location>
</feature>
<organism evidence="4 5">
    <name type="scientific">Bacillus thermotolerans</name>
    <name type="common">Quasibacillus thermotolerans</name>
    <dbReference type="NCBI Taxonomy" id="1221996"/>
    <lineage>
        <taxon>Bacteria</taxon>
        <taxon>Bacillati</taxon>
        <taxon>Bacillota</taxon>
        <taxon>Bacilli</taxon>
        <taxon>Bacillales</taxon>
        <taxon>Bacillaceae</taxon>
        <taxon>Bacillus</taxon>
    </lineage>
</organism>
<sequence>MGKKKAVMLVILSLSIYTAGCGLLPGEEKKENIDPPQSVVYTDNLAEEGESSAAQNENTVMTELYLIDKNGYVVSRTMPLSNTKSLAKQALEHLVAGGPISNMLPNDFRAVLPAGTQVKSVDVKDGTATVDFSPEFKEYEKEDEARIVQSITWTLTQFDSIDRVKMQVNGHPLTEMPVGKMALNEEGVSRDDGINIDASNLTDLSSTRPVTVYYMAQEEAGYYYVPVTKRVSNEEKDEITAVVKELAKGPKPDSGLVTEFLPSADLLEKPVVKDGRVTLNFNEAILGSFEDKMISEHVLKSLALSLTENSEVESLSIEVGGSKELTDEQGKPLTSSVTRPDVVNPVDL</sequence>
<feature type="signal peptide" evidence="2">
    <location>
        <begin position="1"/>
        <end position="19"/>
    </location>
</feature>
<dbReference type="RefSeq" id="WP_040036697.1">
    <property type="nucleotide sequence ID" value="NZ_JWIQ02000017.1"/>
</dbReference>
<feature type="domain" description="GerMN" evidence="3">
    <location>
        <begin position="239"/>
        <end position="328"/>
    </location>
</feature>
<comment type="caution">
    <text evidence="4">The sequence shown here is derived from an EMBL/GenBank/DDBJ whole genome shotgun (WGS) entry which is preliminary data.</text>
</comment>
<feature type="domain" description="GerMN" evidence="3">
    <location>
        <begin position="87"/>
        <end position="177"/>
    </location>
</feature>
<evidence type="ECO:0000256" key="2">
    <source>
        <dbReference type="SAM" id="SignalP"/>
    </source>
</evidence>
<evidence type="ECO:0000256" key="1">
    <source>
        <dbReference type="SAM" id="MobiDB-lite"/>
    </source>
</evidence>
<gene>
    <name evidence="4" type="ORF">QY95_01623</name>
</gene>
<dbReference type="EMBL" id="JWIR02000003">
    <property type="protein sequence ID" value="KKB43378.1"/>
    <property type="molecule type" value="Genomic_DNA"/>
</dbReference>
<accession>A0A0F5ID40</accession>
<reference evidence="4" key="1">
    <citation type="submission" date="2015-02" db="EMBL/GenBank/DDBJ databases">
        <title>Genome Assembly of Bacillaceae bacterium MTCC 8252.</title>
        <authorList>
            <person name="Verma A."/>
            <person name="Khatri I."/>
            <person name="Mual P."/>
            <person name="Subramanian S."/>
            <person name="Krishnamurthi S."/>
        </authorList>
    </citation>
    <scope>NUCLEOTIDE SEQUENCE [LARGE SCALE GENOMIC DNA]</scope>
    <source>
        <strain evidence="4">MTCC 8252</strain>
    </source>
</reference>
<dbReference type="OrthoDB" id="1715058at2"/>
<evidence type="ECO:0000313" key="5">
    <source>
        <dbReference type="Proteomes" id="UP000031563"/>
    </source>
</evidence>
<dbReference type="SMART" id="SM00909">
    <property type="entry name" value="Germane"/>
    <property type="match status" value="2"/>
</dbReference>
<proteinExistence type="predicted"/>
<dbReference type="InterPro" id="IPR019606">
    <property type="entry name" value="GerMN"/>
</dbReference>
<dbReference type="AlphaFoldDB" id="A0A0F5ID40"/>
<dbReference type="Pfam" id="PF10646">
    <property type="entry name" value="Germane"/>
    <property type="match status" value="2"/>
</dbReference>
<feature type="chain" id="PRO_5039640826" evidence="2">
    <location>
        <begin position="20"/>
        <end position="348"/>
    </location>
</feature>
<evidence type="ECO:0000313" key="4">
    <source>
        <dbReference type="EMBL" id="KKB43378.1"/>
    </source>
</evidence>